<dbReference type="EMBL" id="KQ947432">
    <property type="protein sequence ID" value="KUJ09335.1"/>
    <property type="molecule type" value="Genomic_DNA"/>
</dbReference>
<comment type="subcellular location">
    <subcellularLocation>
        <location evidence="1">Membrane</location>
        <topology evidence="1">Multi-pass membrane protein</topology>
    </subcellularLocation>
</comment>
<dbReference type="Proteomes" id="UP000070700">
    <property type="component" value="Unassembled WGS sequence"/>
</dbReference>
<feature type="transmembrane region" description="Helical" evidence="7">
    <location>
        <begin position="16"/>
        <end position="38"/>
    </location>
</feature>
<comment type="similarity">
    <text evidence="5">Belongs to the SAT4 family.</text>
</comment>
<protein>
    <recommendedName>
        <fullName evidence="8">Rhodopsin domain-containing protein</fullName>
    </recommendedName>
</protein>
<dbReference type="GeneID" id="28825812"/>
<dbReference type="InParanoid" id="A0A132BAA1"/>
<dbReference type="Pfam" id="PF20684">
    <property type="entry name" value="Fung_rhodopsin"/>
    <property type="match status" value="1"/>
</dbReference>
<dbReference type="InterPro" id="IPR052337">
    <property type="entry name" value="SAT4-like"/>
</dbReference>
<evidence type="ECO:0000256" key="3">
    <source>
        <dbReference type="ARBA" id="ARBA00022989"/>
    </source>
</evidence>
<evidence type="ECO:0000256" key="6">
    <source>
        <dbReference type="SAM" id="MobiDB-lite"/>
    </source>
</evidence>
<evidence type="ECO:0000256" key="7">
    <source>
        <dbReference type="SAM" id="Phobius"/>
    </source>
</evidence>
<gene>
    <name evidence="9" type="ORF">LY89DRAFT_690381</name>
</gene>
<feature type="transmembrane region" description="Helical" evidence="7">
    <location>
        <begin position="140"/>
        <end position="166"/>
    </location>
</feature>
<feature type="compositionally biased region" description="Low complexity" evidence="6">
    <location>
        <begin position="313"/>
        <end position="333"/>
    </location>
</feature>
<dbReference type="PANTHER" id="PTHR33048:SF157">
    <property type="entry name" value="INTEGRAL MEMBRANE PROTEIN"/>
    <property type="match status" value="1"/>
</dbReference>
<keyword evidence="4 7" id="KW-0472">Membrane</keyword>
<keyword evidence="3 7" id="KW-1133">Transmembrane helix</keyword>
<dbReference type="AlphaFoldDB" id="A0A132BAA1"/>
<reference evidence="9 10" key="1">
    <citation type="submission" date="2015-10" db="EMBL/GenBank/DDBJ databases">
        <title>Full genome of DAOMC 229536 Phialocephala scopiformis, a fungal endophyte of spruce producing the potent anti-insectan compound rugulosin.</title>
        <authorList>
            <consortium name="DOE Joint Genome Institute"/>
            <person name="Walker A.K."/>
            <person name="Frasz S.L."/>
            <person name="Seifert K.A."/>
            <person name="Miller J.D."/>
            <person name="Mondo S.J."/>
            <person name="Labutti K."/>
            <person name="Lipzen A."/>
            <person name="Dockter R."/>
            <person name="Kennedy M."/>
            <person name="Grigoriev I.V."/>
            <person name="Spatafora J.W."/>
        </authorList>
    </citation>
    <scope>NUCLEOTIDE SEQUENCE [LARGE SCALE GENOMIC DNA]</scope>
    <source>
        <strain evidence="9 10">CBS 120377</strain>
    </source>
</reference>
<evidence type="ECO:0000256" key="4">
    <source>
        <dbReference type="ARBA" id="ARBA00023136"/>
    </source>
</evidence>
<feature type="transmembrane region" description="Helical" evidence="7">
    <location>
        <begin position="107"/>
        <end position="128"/>
    </location>
</feature>
<dbReference type="PANTHER" id="PTHR33048">
    <property type="entry name" value="PTH11-LIKE INTEGRAL MEMBRANE PROTEIN (AFU_ORTHOLOGUE AFUA_5G11245)"/>
    <property type="match status" value="1"/>
</dbReference>
<evidence type="ECO:0000313" key="9">
    <source>
        <dbReference type="EMBL" id="KUJ09335.1"/>
    </source>
</evidence>
<dbReference type="GO" id="GO:0016020">
    <property type="term" value="C:membrane"/>
    <property type="evidence" value="ECO:0007669"/>
    <property type="project" value="UniProtKB-SubCell"/>
</dbReference>
<evidence type="ECO:0000256" key="2">
    <source>
        <dbReference type="ARBA" id="ARBA00022692"/>
    </source>
</evidence>
<organism evidence="9 10">
    <name type="scientific">Mollisia scopiformis</name>
    <name type="common">Conifer needle endophyte fungus</name>
    <name type="synonym">Phialocephala scopiformis</name>
    <dbReference type="NCBI Taxonomy" id="149040"/>
    <lineage>
        <taxon>Eukaryota</taxon>
        <taxon>Fungi</taxon>
        <taxon>Dikarya</taxon>
        <taxon>Ascomycota</taxon>
        <taxon>Pezizomycotina</taxon>
        <taxon>Leotiomycetes</taxon>
        <taxon>Helotiales</taxon>
        <taxon>Mollisiaceae</taxon>
        <taxon>Mollisia</taxon>
    </lineage>
</organism>
<keyword evidence="2 7" id="KW-0812">Transmembrane</keyword>
<accession>A0A132BAA1</accession>
<feature type="transmembrane region" description="Helical" evidence="7">
    <location>
        <begin position="226"/>
        <end position="250"/>
    </location>
</feature>
<feature type="domain" description="Rhodopsin" evidence="8">
    <location>
        <begin position="34"/>
        <end position="295"/>
    </location>
</feature>
<feature type="transmembrane region" description="Helical" evidence="7">
    <location>
        <begin position="201"/>
        <end position="219"/>
    </location>
</feature>
<keyword evidence="10" id="KW-1185">Reference proteome</keyword>
<dbReference type="InterPro" id="IPR049326">
    <property type="entry name" value="Rhodopsin_dom_fungi"/>
</dbReference>
<dbReference type="OrthoDB" id="5393606at2759"/>
<dbReference type="KEGG" id="psco:LY89DRAFT_690381"/>
<dbReference type="RefSeq" id="XP_018063690.1">
    <property type="nucleotide sequence ID" value="XM_018216086.1"/>
</dbReference>
<name>A0A132BAA1_MOLSC</name>
<feature type="region of interest" description="Disordered" evidence="6">
    <location>
        <begin position="313"/>
        <end position="341"/>
    </location>
</feature>
<proteinExistence type="inferred from homology"/>
<evidence type="ECO:0000259" key="8">
    <source>
        <dbReference type="Pfam" id="PF20684"/>
    </source>
</evidence>
<evidence type="ECO:0000313" key="10">
    <source>
        <dbReference type="Proteomes" id="UP000070700"/>
    </source>
</evidence>
<evidence type="ECO:0000256" key="1">
    <source>
        <dbReference type="ARBA" id="ARBA00004141"/>
    </source>
</evidence>
<evidence type="ECO:0000256" key="5">
    <source>
        <dbReference type="ARBA" id="ARBA00038359"/>
    </source>
</evidence>
<feature type="transmembrane region" description="Helical" evidence="7">
    <location>
        <begin position="50"/>
        <end position="71"/>
    </location>
</feature>
<feature type="transmembrane region" description="Helical" evidence="7">
    <location>
        <begin position="270"/>
        <end position="290"/>
    </location>
</feature>
<sequence length="392" mass="43618">MYADSIIFVPYASPSAIIAAGVVLPVLSIIAVVLRFYVRSSRKTAIGVDDWLVIPPLFFVIGMGACLIAGVHDHGFGYPTPPPTGTTEEEYLTETNPEIVTANQIQFALNLLMIPAYGFIKLSIIFFYKKIFAVEKRLFYLFYVLTWTMIAVVMAWTVCFEFMFIFGCGKHISAFWGSRLDLATYCAKGLTYDEAMFTSEFILNIILLVMPLPTIWRLHMPWTRKLAITGVLLMAFMAVIASVFRLVIVLEVVNSNYSAVWDEDETIATIYYWGMIEAGLALIACNLPSLKPLFTADGIQSVLNSVRSRVSFHSSNSSNAPKSSKSSQTSESSGGLQNPFHKAEEGRLSVTPFRGDVSETESHIVYVKGLETEHQQNSITVQRDVSVEDTTK</sequence>